<name>A0ABW7ST23_9ACTN</name>
<dbReference type="Gene3D" id="3.30.9.10">
    <property type="entry name" value="D-Amino Acid Oxidase, subunit A, domain 2"/>
    <property type="match status" value="1"/>
</dbReference>
<proteinExistence type="predicted"/>
<organism evidence="6 7">
    <name type="scientific">Micromonospora rubida</name>
    <dbReference type="NCBI Taxonomy" id="2697657"/>
    <lineage>
        <taxon>Bacteria</taxon>
        <taxon>Bacillati</taxon>
        <taxon>Actinomycetota</taxon>
        <taxon>Actinomycetes</taxon>
        <taxon>Micromonosporales</taxon>
        <taxon>Micromonosporaceae</taxon>
        <taxon>Micromonospora</taxon>
    </lineage>
</organism>
<dbReference type="EMBL" id="JBIRPU010000036">
    <property type="protein sequence ID" value="MFI0796862.1"/>
    <property type="molecule type" value="Genomic_DNA"/>
</dbReference>
<reference evidence="6 7" key="1">
    <citation type="submission" date="2024-10" db="EMBL/GenBank/DDBJ databases">
        <title>The Natural Products Discovery Center: Release of the First 8490 Sequenced Strains for Exploring Actinobacteria Biosynthetic Diversity.</title>
        <authorList>
            <person name="Kalkreuter E."/>
            <person name="Kautsar S.A."/>
            <person name="Yang D."/>
            <person name="Bader C.D."/>
            <person name="Teijaro C.N."/>
            <person name="Fluegel L."/>
            <person name="Davis C.M."/>
            <person name="Simpson J.R."/>
            <person name="Lauterbach L."/>
            <person name="Steele A.D."/>
            <person name="Gui C."/>
            <person name="Meng S."/>
            <person name="Li G."/>
            <person name="Viehrig K."/>
            <person name="Ye F."/>
            <person name="Su P."/>
            <person name="Kiefer A.F."/>
            <person name="Nichols A."/>
            <person name="Cepeda A.J."/>
            <person name="Yan W."/>
            <person name="Fan B."/>
            <person name="Jiang Y."/>
            <person name="Adhikari A."/>
            <person name="Zheng C.-J."/>
            <person name="Schuster L."/>
            <person name="Cowan T.M."/>
            <person name="Smanski M.J."/>
            <person name="Chevrette M.G."/>
            <person name="De Carvalho L.P.S."/>
            <person name="Shen B."/>
        </authorList>
    </citation>
    <scope>NUCLEOTIDE SEQUENCE [LARGE SCALE GENOMIC DNA]</scope>
    <source>
        <strain evidence="6 7">NPDC021253</strain>
    </source>
</reference>
<dbReference type="InterPro" id="IPR036188">
    <property type="entry name" value="FAD/NAD-bd_sf"/>
</dbReference>
<comment type="cofactor">
    <cofactor evidence="1">
        <name>FAD</name>
        <dbReference type="ChEBI" id="CHEBI:57692"/>
    </cofactor>
</comment>
<dbReference type="EC" id="1.-.-.-" evidence="6"/>
<evidence type="ECO:0000256" key="1">
    <source>
        <dbReference type="ARBA" id="ARBA00001974"/>
    </source>
</evidence>
<evidence type="ECO:0000313" key="6">
    <source>
        <dbReference type="EMBL" id="MFI0796862.1"/>
    </source>
</evidence>
<gene>
    <name evidence="6" type="ORF">ACH4OY_29870</name>
</gene>
<keyword evidence="7" id="KW-1185">Reference proteome</keyword>
<keyword evidence="3" id="KW-0274">FAD</keyword>
<protein>
    <submittedName>
        <fullName evidence="6">NAD(P)/FAD-dependent oxidoreductase</fullName>
        <ecNumber evidence="6">1.-.-.-</ecNumber>
    </submittedName>
</protein>
<evidence type="ECO:0000313" key="7">
    <source>
        <dbReference type="Proteomes" id="UP001611075"/>
    </source>
</evidence>
<dbReference type="PANTHER" id="PTHR10961:SF10">
    <property type="entry name" value="FAD DEPENDENT OXIDOREDUCTASE DOMAIN-CONTAINING PROTEIN"/>
    <property type="match status" value="1"/>
</dbReference>
<keyword evidence="4 6" id="KW-0560">Oxidoreductase</keyword>
<dbReference type="InterPro" id="IPR045170">
    <property type="entry name" value="MTOX"/>
</dbReference>
<evidence type="ECO:0000256" key="4">
    <source>
        <dbReference type="ARBA" id="ARBA00023002"/>
    </source>
</evidence>
<dbReference type="Proteomes" id="UP001611075">
    <property type="component" value="Unassembled WGS sequence"/>
</dbReference>
<dbReference type="Gene3D" id="3.50.50.60">
    <property type="entry name" value="FAD/NAD(P)-binding domain"/>
    <property type="match status" value="1"/>
</dbReference>
<feature type="domain" description="FAD dependent oxidoreductase" evidence="5">
    <location>
        <begin position="7"/>
        <end position="391"/>
    </location>
</feature>
<dbReference type="Pfam" id="PF01266">
    <property type="entry name" value="DAO"/>
    <property type="match status" value="1"/>
</dbReference>
<dbReference type="RefSeq" id="WP_396685371.1">
    <property type="nucleotide sequence ID" value="NZ_JBIRPU010000036.1"/>
</dbReference>
<sequence length="433" mass="46938">MSEIIEAAVVGAGMFGSAAAKHLSRAGVDVLVIGPAEPEAGASTSQHAFGAHFDEARITRRLGWDPVWGALDARSQDRFRDIEAESGIDFFHECGSLVLMARSIDHRTTAILRQCAAESIDVDRLSEQELRIEFPEFACLPMTGGVEGLLERKQAGYLNPRRLVQAQMTIAEAAGARLLRAAVTAVEKDERSGLWHLKVQADGQTRQIRAEKVLIATGAFTNENNVLPAGHRLALHAFTEPNLLFEVADGQLDQMRHLPTVVTVDPEDTGDENMSLYLLPPIQYPDGKWYMRIGPGMQPFVEELHTVDEMVGWYARQQVTPRQTASLTAMMRLLVPSLGPVAVRGAGCIIEKTPSRYPYIGHLADDPGITVAVGGNGHGARGSDEIGRLAASVLLGLPWDCPVPVETFAPLLQSAETRAGGRPAFLKPPFGLC</sequence>
<evidence type="ECO:0000256" key="3">
    <source>
        <dbReference type="ARBA" id="ARBA00022827"/>
    </source>
</evidence>
<comment type="caution">
    <text evidence="6">The sequence shown here is derived from an EMBL/GenBank/DDBJ whole genome shotgun (WGS) entry which is preliminary data.</text>
</comment>
<keyword evidence="2" id="KW-0285">Flavoprotein</keyword>
<dbReference type="PANTHER" id="PTHR10961">
    <property type="entry name" value="PEROXISOMAL SARCOSINE OXIDASE"/>
    <property type="match status" value="1"/>
</dbReference>
<accession>A0ABW7ST23</accession>
<evidence type="ECO:0000256" key="2">
    <source>
        <dbReference type="ARBA" id="ARBA00022630"/>
    </source>
</evidence>
<dbReference type="InterPro" id="IPR006076">
    <property type="entry name" value="FAD-dep_OxRdtase"/>
</dbReference>
<dbReference type="SUPFAM" id="SSF51905">
    <property type="entry name" value="FAD/NAD(P)-binding domain"/>
    <property type="match status" value="1"/>
</dbReference>
<dbReference type="GO" id="GO:0016491">
    <property type="term" value="F:oxidoreductase activity"/>
    <property type="evidence" value="ECO:0007669"/>
    <property type="project" value="UniProtKB-KW"/>
</dbReference>
<evidence type="ECO:0000259" key="5">
    <source>
        <dbReference type="Pfam" id="PF01266"/>
    </source>
</evidence>